<dbReference type="EMBL" id="BAAAZO010000001">
    <property type="protein sequence ID" value="GAA3591798.1"/>
    <property type="molecule type" value="Genomic_DNA"/>
</dbReference>
<comment type="caution">
    <text evidence="2">The sequence shown here is derived from an EMBL/GenBank/DDBJ whole genome shotgun (WGS) entry which is preliminary data.</text>
</comment>
<evidence type="ECO:0000313" key="2">
    <source>
        <dbReference type="EMBL" id="GAA3591798.1"/>
    </source>
</evidence>
<proteinExistence type="predicted"/>
<protein>
    <submittedName>
        <fullName evidence="2">Uncharacterized protein</fullName>
    </submittedName>
</protein>
<sequence length="63" mass="6633">MAFGVRGDGRGRPGRCAHRQNAAAQPHRFTGVQGNRGILDGLISYPGSVRGTEVPDGQAVFRG</sequence>
<feature type="region of interest" description="Disordered" evidence="1">
    <location>
        <begin position="1"/>
        <end position="24"/>
    </location>
</feature>
<organism evidence="2 3">
    <name type="scientific">Kineosporia mesophila</name>
    <dbReference type="NCBI Taxonomy" id="566012"/>
    <lineage>
        <taxon>Bacteria</taxon>
        <taxon>Bacillati</taxon>
        <taxon>Actinomycetota</taxon>
        <taxon>Actinomycetes</taxon>
        <taxon>Kineosporiales</taxon>
        <taxon>Kineosporiaceae</taxon>
        <taxon>Kineosporia</taxon>
    </lineage>
</organism>
<dbReference type="Proteomes" id="UP001501074">
    <property type="component" value="Unassembled WGS sequence"/>
</dbReference>
<accession>A0ABP6YVM3</accession>
<name>A0ABP6YVM3_9ACTN</name>
<gene>
    <name evidence="2" type="ORF">GCM10022223_03030</name>
</gene>
<evidence type="ECO:0000313" key="3">
    <source>
        <dbReference type="Proteomes" id="UP001501074"/>
    </source>
</evidence>
<evidence type="ECO:0000256" key="1">
    <source>
        <dbReference type="SAM" id="MobiDB-lite"/>
    </source>
</evidence>
<reference evidence="3" key="1">
    <citation type="journal article" date="2019" name="Int. J. Syst. Evol. Microbiol.">
        <title>The Global Catalogue of Microorganisms (GCM) 10K type strain sequencing project: providing services to taxonomists for standard genome sequencing and annotation.</title>
        <authorList>
            <consortium name="The Broad Institute Genomics Platform"/>
            <consortium name="The Broad Institute Genome Sequencing Center for Infectious Disease"/>
            <person name="Wu L."/>
            <person name="Ma J."/>
        </authorList>
    </citation>
    <scope>NUCLEOTIDE SEQUENCE [LARGE SCALE GENOMIC DNA]</scope>
    <source>
        <strain evidence="3">JCM 16902</strain>
    </source>
</reference>
<keyword evidence="3" id="KW-1185">Reference proteome</keyword>